<evidence type="ECO:0000256" key="2">
    <source>
        <dbReference type="ARBA" id="ARBA00023026"/>
    </source>
</evidence>
<dbReference type="PANTHER" id="PTHR31956">
    <property type="entry name" value="NON-SPECIFIC PHOSPHOLIPASE C4-RELATED"/>
    <property type="match status" value="1"/>
</dbReference>
<dbReference type="CDD" id="cd16013">
    <property type="entry name" value="AcpA"/>
    <property type="match status" value="1"/>
</dbReference>
<accession>A0ABP7IXK4</accession>
<feature type="chain" id="PRO_5045237040" evidence="3">
    <location>
        <begin position="32"/>
        <end position="536"/>
    </location>
</feature>
<dbReference type="Gene3D" id="3.40.720.10">
    <property type="entry name" value="Alkaline Phosphatase, subunit A"/>
    <property type="match status" value="1"/>
</dbReference>
<evidence type="ECO:0000313" key="5">
    <source>
        <dbReference type="Proteomes" id="UP001501821"/>
    </source>
</evidence>
<name>A0ABP7IXK4_9ACTN</name>
<dbReference type="InterPro" id="IPR017850">
    <property type="entry name" value="Alkaline_phosphatase_core_sf"/>
</dbReference>
<protein>
    <submittedName>
        <fullName evidence="4">Alkaline phosphatase family protein</fullName>
    </submittedName>
</protein>
<dbReference type="Proteomes" id="UP001501821">
    <property type="component" value="Unassembled WGS sequence"/>
</dbReference>
<proteinExistence type="predicted"/>
<dbReference type="Pfam" id="PF04185">
    <property type="entry name" value="Phosphoesterase"/>
    <property type="match status" value="1"/>
</dbReference>
<keyword evidence="5" id="KW-1185">Reference proteome</keyword>
<dbReference type="EMBL" id="BAABAH010000013">
    <property type="protein sequence ID" value="GAA3828916.1"/>
    <property type="molecule type" value="Genomic_DNA"/>
</dbReference>
<reference evidence="5" key="1">
    <citation type="journal article" date="2019" name="Int. J. Syst. Evol. Microbiol.">
        <title>The Global Catalogue of Microorganisms (GCM) 10K type strain sequencing project: providing services to taxonomists for standard genome sequencing and annotation.</title>
        <authorList>
            <consortium name="The Broad Institute Genomics Platform"/>
            <consortium name="The Broad Institute Genome Sequencing Center for Infectious Disease"/>
            <person name="Wu L."/>
            <person name="Ma J."/>
        </authorList>
    </citation>
    <scope>NUCLEOTIDE SEQUENCE [LARGE SCALE GENOMIC DNA]</scope>
    <source>
        <strain evidence="5">JCM 16953</strain>
    </source>
</reference>
<keyword evidence="1" id="KW-0378">Hydrolase</keyword>
<dbReference type="PANTHER" id="PTHR31956:SF1">
    <property type="entry name" value="NON-SPECIFIC PHOSPHOLIPASE C1"/>
    <property type="match status" value="1"/>
</dbReference>
<evidence type="ECO:0000313" key="4">
    <source>
        <dbReference type="EMBL" id="GAA3828916.1"/>
    </source>
</evidence>
<sequence>MASTLRRSAATSALAATAALSLTRLATPAEAGPAPGTAPHNARATATQIEHVVVLFGENISYDHYFGTYPRATNQDGVPFHAAKGTPSNHNVVTDHLLHGNPNSRDPFRIAPRHALTCDQSHAYGDEQKAYNNGHMNRFVQTTSKGPCGNGLYGVAGMTMGYFDGNTVTALWNYAQHYAMSDNNFGATFGPSTPGALNLVSGQTHGVVSVDPQTGLQTAVPDPSVVTSPDGSGVGTVIKDPEPFYDDCSNNNGKAHSNLAVMTGPNIGDRLSAQGVTWGWFQGGFTADAPYDGTSPVTCTAGHKNIGGHRSGDYSPHHEGFQYYASTANPHHLEPADVNEVGHDGPANHSYDLSWFTKALNAGNLPAVSYLKAPAYQDGHAGYSDPIDEQHFYVKYVNAIMKSQYWENTAVFITYDDSDGWYDHVAAPVSNGSNDPAQDQPWCSSGPAPANGYLDRCGPGPRLPLLAISPYARKNFVSHDLSTQASLIKFIQYNWGLAPIGDGSFADGAPNLTSLFDFNRTRVLEPLILRPNGSVK</sequence>
<dbReference type="InterPro" id="IPR007312">
    <property type="entry name" value="Phosphoesterase"/>
</dbReference>
<keyword evidence="2" id="KW-0843">Virulence</keyword>
<keyword evidence="3" id="KW-0732">Signal</keyword>
<comment type="caution">
    <text evidence="4">The sequence shown here is derived from an EMBL/GenBank/DDBJ whole genome shotgun (WGS) entry which is preliminary data.</text>
</comment>
<organism evidence="4 5">
    <name type="scientific">Nocardioides panacisoli</name>
    <dbReference type="NCBI Taxonomy" id="627624"/>
    <lineage>
        <taxon>Bacteria</taxon>
        <taxon>Bacillati</taxon>
        <taxon>Actinomycetota</taxon>
        <taxon>Actinomycetes</taxon>
        <taxon>Propionibacteriales</taxon>
        <taxon>Nocardioidaceae</taxon>
        <taxon>Nocardioides</taxon>
    </lineage>
</organism>
<gene>
    <name evidence="4" type="ORF">GCM10022242_32860</name>
</gene>
<evidence type="ECO:0000256" key="1">
    <source>
        <dbReference type="ARBA" id="ARBA00022801"/>
    </source>
</evidence>
<evidence type="ECO:0000256" key="3">
    <source>
        <dbReference type="SAM" id="SignalP"/>
    </source>
</evidence>
<feature type="signal peptide" evidence="3">
    <location>
        <begin position="1"/>
        <end position="31"/>
    </location>
</feature>
<dbReference type="RefSeq" id="WP_344777426.1">
    <property type="nucleotide sequence ID" value="NZ_BAABAH010000013.1"/>
</dbReference>